<organism evidence="1">
    <name type="scientific">Clastoptera arizonana</name>
    <name type="common">Arizona spittle bug</name>
    <dbReference type="NCBI Taxonomy" id="38151"/>
    <lineage>
        <taxon>Eukaryota</taxon>
        <taxon>Metazoa</taxon>
        <taxon>Ecdysozoa</taxon>
        <taxon>Arthropoda</taxon>
        <taxon>Hexapoda</taxon>
        <taxon>Insecta</taxon>
        <taxon>Pterygota</taxon>
        <taxon>Neoptera</taxon>
        <taxon>Paraneoptera</taxon>
        <taxon>Hemiptera</taxon>
        <taxon>Auchenorrhyncha</taxon>
        <taxon>Cercopoidea</taxon>
        <taxon>Clastopteridae</taxon>
        <taxon>Clastoptera</taxon>
    </lineage>
</organism>
<evidence type="ECO:0000313" key="1">
    <source>
        <dbReference type="EMBL" id="JAS32650.1"/>
    </source>
</evidence>
<reference evidence="1" key="1">
    <citation type="submission" date="2015-12" db="EMBL/GenBank/DDBJ databases">
        <title>De novo transcriptome assembly of four potential Pierce s Disease insect vectors from Arizona vineyards.</title>
        <authorList>
            <person name="Tassone E.E."/>
        </authorList>
    </citation>
    <scope>NUCLEOTIDE SEQUENCE</scope>
</reference>
<sequence>ARSKLEENKYNTAELLPLTSDLVKLNKYITDTCRTTHSKLLKEINPAGFRLLGEALLSRIILFNKRRSGESSKIKICQYQERGNWEIDSNEELKHTLSKTEKDIAASLTLIYTKGKRKD</sequence>
<dbReference type="PANTHER" id="PTHR33480">
    <property type="entry name" value="SET DOMAIN-CONTAINING PROTEIN-RELATED"/>
    <property type="match status" value="1"/>
</dbReference>
<dbReference type="EMBL" id="GEDC01004648">
    <property type="protein sequence ID" value="JAS32650.1"/>
    <property type="molecule type" value="Transcribed_RNA"/>
</dbReference>
<dbReference type="AlphaFoldDB" id="A0A1B6E3Z5"/>
<feature type="non-terminal residue" evidence="1">
    <location>
        <position position="1"/>
    </location>
</feature>
<proteinExistence type="predicted"/>
<feature type="non-terminal residue" evidence="1">
    <location>
        <position position="119"/>
    </location>
</feature>
<name>A0A1B6E3Z5_9HEMI</name>
<gene>
    <name evidence="1" type="ORF">g.45089</name>
</gene>
<protein>
    <submittedName>
        <fullName evidence="1">Uncharacterized protein</fullName>
    </submittedName>
</protein>
<accession>A0A1B6E3Z5</accession>
<dbReference type="PANTHER" id="PTHR33480:SF5">
    <property type="entry name" value="SI:DKEY-51D8.9"/>
    <property type="match status" value="1"/>
</dbReference>